<evidence type="ECO:0000313" key="2">
    <source>
        <dbReference type="Proteomes" id="UP001163321"/>
    </source>
</evidence>
<reference evidence="1 2" key="1">
    <citation type="journal article" date="2022" name="bioRxiv">
        <title>The genome of the oomycete Peronosclerospora sorghi, a cosmopolitan pathogen of maize and sorghum, is inflated with dispersed pseudogenes.</title>
        <authorList>
            <person name="Fletcher K."/>
            <person name="Martin F."/>
            <person name="Isakeit T."/>
            <person name="Cavanaugh K."/>
            <person name="Magill C."/>
            <person name="Michelmore R."/>
        </authorList>
    </citation>
    <scope>NUCLEOTIDE SEQUENCE [LARGE SCALE GENOMIC DNA]</scope>
    <source>
        <strain evidence="1">P6</strain>
    </source>
</reference>
<organism evidence="1 2">
    <name type="scientific">Peronosclerospora sorghi</name>
    <dbReference type="NCBI Taxonomy" id="230839"/>
    <lineage>
        <taxon>Eukaryota</taxon>
        <taxon>Sar</taxon>
        <taxon>Stramenopiles</taxon>
        <taxon>Oomycota</taxon>
        <taxon>Peronosporomycetes</taxon>
        <taxon>Peronosporales</taxon>
        <taxon>Peronosporaceae</taxon>
        <taxon>Peronosclerospora</taxon>
    </lineage>
</organism>
<sequence>MARVFVGNLPEDIRERELSDKFDRFGRITSVRIKFPARPPPFAFITYEDEKDASDARFLQWQSPSCRNVSRRGRSTVHENNPFSLLHGRHDPSVSLLLSFQYSPRGTQYRVKIAGLPDTMSWQDLKDFLRKGGDVVHTDVDRRGNGSASFATQEEMRRAIRKLDGTELDGNCVRIRDEETSGRRTSSPSHSRSRTPPRRVSRRRSPSRSRSRSPRRHTSRSNRRDRSRSR</sequence>
<gene>
    <name evidence="1" type="ORF">PsorP6_010459</name>
</gene>
<name>A0ACC0VVY8_9STRA</name>
<comment type="caution">
    <text evidence="1">The sequence shown here is derived from an EMBL/GenBank/DDBJ whole genome shotgun (WGS) entry which is preliminary data.</text>
</comment>
<protein>
    <submittedName>
        <fullName evidence="1">Uncharacterized protein</fullName>
    </submittedName>
</protein>
<keyword evidence="2" id="KW-1185">Reference proteome</keyword>
<evidence type="ECO:0000313" key="1">
    <source>
        <dbReference type="EMBL" id="KAI9910442.1"/>
    </source>
</evidence>
<proteinExistence type="predicted"/>
<dbReference type="EMBL" id="CM047585">
    <property type="protein sequence ID" value="KAI9910442.1"/>
    <property type="molecule type" value="Genomic_DNA"/>
</dbReference>
<dbReference type="Proteomes" id="UP001163321">
    <property type="component" value="Chromosome 6"/>
</dbReference>
<accession>A0ACC0VVY8</accession>